<dbReference type="GO" id="GO:0006412">
    <property type="term" value="P:translation"/>
    <property type="evidence" value="ECO:0007669"/>
    <property type="project" value="UniProtKB-UniRule"/>
</dbReference>
<gene>
    <name evidence="5 8" type="primary">rplN</name>
    <name evidence="8" type="ORF">Pla163_29200</name>
</gene>
<dbReference type="PANTHER" id="PTHR11761">
    <property type="entry name" value="50S/60S RIBOSOMAL PROTEIN L14/L23"/>
    <property type="match status" value="1"/>
</dbReference>
<keyword evidence="9" id="KW-1185">Reference proteome</keyword>
<evidence type="ECO:0000256" key="7">
    <source>
        <dbReference type="RuleBase" id="RU003950"/>
    </source>
</evidence>
<dbReference type="InterPro" id="IPR005745">
    <property type="entry name" value="Ribosomal_uL14_bac-type"/>
</dbReference>
<comment type="function">
    <text evidence="5 7">Binds to 23S rRNA. Forms part of two intersubunit bridges in the 70S ribosome.</text>
</comment>
<sequence length="122" mass="13370">MIQMQTMLDVADNTGAKRVRCIKVLGGTHRRYASLGDIIVASVQRSIPGSEVKPGTVVKGVIVRVSKNTRRSDGSYVRFDRNALVLVDADGNPKGTRIFGAVARELRDRNFMKIVSLAQEVV</sequence>
<dbReference type="FunFam" id="2.40.150.20:FF:000001">
    <property type="entry name" value="50S ribosomal protein L14"/>
    <property type="match status" value="1"/>
</dbReference>
<keyword evidence="1 5" id="KW-0699">rRNA-binding</keyword>
<evidence type="ECO:0000256" key="2">
    <source>
        <dbReference type="ARBA" id="ARBA00022884"/>
    </source>
</evidence>
<dbReference type="EMBL" id="CP036290">
    <property type="protein sequence ID" value="QDU85783.1"/>
    <property type="molecule type" value="Genomic_DNA"/>
</dbReference>
<evidence type="ECO:0000256" key="4">
    <source>
        <dbReference type="ARBA" id="ARBA00023274"/>
    </source>
</evidence>
<keyword evidence="3 5" id="KW-0689">Ribosomal protein</keyword>
<evidence type="ECO:0000256" key="5">
    <source>
        <dbReference type="HAMAP-Rule" id="MF_01367"/>
    </source>
</evidence>
<dbReference type="GO" id="GO:0003735">
    <property type="term" value="F:structural constituent of ribosome"/>
    <property type="evidence" value="ECO:0007669"/>
    <property type="project" value="InterPro"/>
</dbReference>
<dbReference type="SUPFAM" id="SSF50193">
    <property type="entry name" value="Ribosomal protein L14"/>
    <property type="match status" value="1"/>
</dbReference>
<evidence type="ECO:0000256" key="1">
    <source>
        <dbReference type="ARBA" id="ARBA00022730"/>
    </source>
</evidence>
<accession>A0A518D2S2</accession>
<dbReference type="PANTHER" id="PTHR11761:SF3">
    <property type="entry name" value="LARGE RIBOSOMAL SUBUNIT PROTEIN UL14M"/>
    <property type="match status" value="1"/>
</dbReference>
<keyword evidence="4 5" id="KW-0687">Ribonucleoprotein</keyword>
<comment type="subunit">
    <text evidence="5">Part of the 50S ribosomal subunit. Forms a cluster with proteins L3 and L19. In the 70S ribosome, L14 and L19 interact and together make contacts with the 16S rRNA in bridges B5 and B8.</text>
</comment>
<dbReference type="HAMAP" id="MF_01367">
    <property type="entry name" value="Ribosomal_uL14"/>
    <property type="match status" value="1"/>
</dbReference>
<evidence type="ECO:0000313" key="9">
    <source>
        <dbReference type="Proteomes" id="UP000319342"/>
    </source>
</evidence>
<dbReference type="Proteomes" id="UP000319342">
    <property type="component" value="Chromosome"/>
</dbReference>
<dbReference type="Pfam" id="PF00238">
    <property type="entry name" value="Ribosomal_L14"/>
    <property type="match status" value="1"/>
</dbReference>
<dbReference type="AlphaFoldDB" id="A0A518D2S2"/>
<dbReference type="GO" id="GO:0022625">
    <property type="term" value="C:cytosolic large ribosomal subunit"/>
    <property type="evidence" value="ECO:0007669"/>
    <property type="project" value="TreeGrafter"/>
</dbReference>
<dbReference type="SMART" id="SM01374">
    <property type="entry name" value="Ribosomal_L14"/>
    <property type="match status" value="1"/>
</dbReference>
<organism evidence="8 9">
    <name type="scientific">Rohdeia mirabilis</name>
    <dbReference type="NCBI Taxonomy" id="2528008"/>
    <lineage>
        <taxon>Bacteria</taxon>
        <taxon>Pseudomonadati</taxon>
        <taxon>Planctomycetota</taxon>
        <taxon>Planctomycetia</taxon>
        <taxon>Planctomycetia incertae sedis</taxon>
        <taxon>Rohdeia</taxon>
    </lineage>
</organism>
<dbReference type="GO" id="GO:0070180">
    <property type="term" value="F:large ribosomal subunit rRNA binding"/>
    <property type="evidence" value="ECO:0007669"/>
    <property type="project" value="TreeGrafter"/>
</dbReference>
<dbReference type="RefSeq" id="WP_145189798.1">
    <property type="nucleotide sequence ID" value="NZ_CP036290.1"/>
</dbReference>
<dbReference type="PROSITE" id="PS00049">
    <property type="entry name" value="RIBOSOMAL_L14"/>
    <property type="match status" value="1"/>
</dbReference>
<dbReference type="Gene3D" id="2.40.150.20">
    <property type="entry name" value="Ribosomal protein L14"/>
    <property type="match status" value="1"/>
</dbReference>
<dbReference type="NCBIfam" id="TIGR01067">
    <property type="entry name" value="rplN_bact"/>
    <property type="match status" value="1"/>
</dbReference>
<dbReference type="InterPro" id="IPR036853">
    <property type="entry name" value="Ribosomal_uL14_sf"/>
</dbReference>
<reference evidence="8 9" key="1">
    <citation type="submission" date="2019-02" db="EMBL/GenBank/DDBJ databases">
        <title>Deep-cultivation of Planctomycetes and their phenomic and genomic characterization uncovers novel biology.</title>
        <authorList>
            <person name="Wiegand S."/>
            <person name="Jogler M."/>
            <person name="Boedeker C."/>
            <person name="Pinto D."/>
            <person name="Vollmers J."/>
            <person name="Rivas-Marin E."/>
            <person name="Kohn T."/>
            <person name="Peeters S.H."/>
            <person name="Heuer A."/>
            <person name="Rast P."/>
            <person name="Oberbeckmann S."/>
            <person name="Bunk B."/>
            <person name="Jeske O."/>
            <person name="Meyerdierks A."/>
            <person name="Storesund J.E."/>
            <person name="Kallscheuer N."/>
            <person name="Luecker S."/>
            <person name="Lage O.M."/>
            <person name="Pohl T."/>
            <person name="Merkel B.J."/>
            <person name="Hornburger P."/>
            <person name="Mueller R.-W."/>
            <person name="Bruemmer F."/>
            <person name="Labrenz M."/>
            <person name="Spormann A.M."/>
            <person name="Op den Camp H."/>
            <person name="Overmann J."/>
            <person name="Amann R."/>
            <person name="Jetten M.S.M."/>
            <person name="Mascher T."/>
            <person name="Medema M.H."/>
            <person name="Devos D.P."/>
            <person name="Kaster A.-K."/>
            <person name="Ovreas L."/>
            <person name="Rohde M."/>
            <person name="Galperin M.Y."/>
            <person name="Jogler C."/>
        </authorList>
    </citation>
    <scope>NUCLEOTIDE SEQUENCE [LARGE SCALE GENOMIC DNA]</scope>
    <source>
        <strain evidence="8 9">Pla163</strain>
    </source>
</reference>
<evidence type="ECO:0000313" key="8">
    <source>
        <dbReference type="EMBL" id="QDU85783.1"/>
    </source>
</evidence>
<comment type="similarity">
    <text evidence="5 6">Belongs to the universal ribosomal protein uL14 family.</text>
</comment>
<evidence type="ECO:0000256" key="3">
    <source>
        <dbReference type="ARBA" id="ARBA00022980"/>
    </source>
</evidence>
<name>A0A518D2S2_9BACT</name>
<evidence type="ECO:0000256" key="6">
    <source>
        <dbReference type="RuleBase" id="RU003949"/>
    </source>
</evidence>
<dbReference type="CDD" id="cd00337">
    <property type="entry name" value="Ribosomal_uL14"/>
    <property type="match status" value="1"/>
</dbReference>
<dbReference type="InterPro" id="IPR019972">
    <property type="entry name" value="Ribosomal_uL14_CS"/>
</dbReference>
<keyword evidence="2 5" id="KW-0694">RNA-binding</keyword>
<dbReference type="OrthoDB" id="9806379at2"/>
<dbReference type="InterPro" id="IPR000218">
    <property type="entry name" value="Ribosomal_uL14"/>
</dbReference>
<proteinExistence type="inferred from homology"/>
<protein>
    <recommendedName>
        <fullName evidence="5">Large ribosomal subunit protein uL14</fullName>
    </recommendedName>
</protein>